<dbReference type="SUPFAM" id="SSF53756">
    <property type="entry name" value="UDP-Glycosyltransferase/glycogen phosphorylase"/>
    <property type="match status" value="1"/>
</dbReference>
<dbReference type="NCBIfam" id="TIGR02094">
    <property type="entry name" value="more_P_ylases"/>
    <property type="match status" value="1"/>
</dbReference>
<feature type="domain" description="DUF3417" evidence="5">
    <location>
        <begin position="16"/>
        <end position="125"/>
    </location>
</feature>
<evidence type="ECO:0000313" key="7">
    <source>
        <dbReference type="Proteomes" id="UP000727962"/>
    </source>
</evidence>
<keyword evidence="4" id="KW-0663">Pyridoxal phosphate</keyword>
<comment type="catalytic activity">
    <reaction evidence="1">
        <text>[(1-&gt;4)-alpha-D-glucosyl](n) + phosphate = [(1-&gt;4)-alpha-D-glucosyl](n-1) + alpha-D-glucose 1-phosphate</text>
        <dbReference type="Rhea" id="RHEA:41732"/>
        <dbReference type="Rhea" id="RHEA-COMP:9584"/>
        <dbReference type="Rhea" id="RHEA-COMP:9586"/>
        <dbReference type="ChEBI" id="CHEBI:15444"/>
        <dbReference type="ChEBI" id="CHEBI:43474"/>
        <dbReference type="ChEBI" id="CHEBI:58601"/>
        <dbReference type="EC" id="2.4.1.1"/>
    </reaction>
</comment>
<accession>A0A931PV28</accession>
<gene>
    <name evidence="6" type="primary">glgP</name>
    <name evidence="6" type="ORF">HYR64_08765</name>
</gene>
<evidence type="ECO:0000259" key="5">
    <source>
        <dbReference type="Pfam" id="PF11897"/>
    </source>
</evidence>
<comment type="similarity">
    <text evidence="2">Belongs to the glycogen phosphorylase family.</text>
</comment>
<dbReference type="PANTHER" id="PTHR42655:SF1">
    <property type="entry name" value="GLYCOGEN PHOSPHORYLASE"/>
    <property type="match status" value="1"/>
</dbReference>
<dbReference type="InterPro" id="IPR052182">
    <property type="entry name" value="Glycogen/Maltodextrin_Phosph"/>
</dbReference>
<reference evidence="6" key="1">
    <citation type="submission" date="2020-07" db="EMBL/GenBank/DDBJ databases">
        <title>Huge and variable diversity of episymbiotic CPR bacteria and DPANN archaea in groundwater ecosystems.</title>
        <authorList>
            <person name="He C.Y."/>
            <person name="Keren R."/>
            <person name="Whittaker M."/>
            <person name="Farag I.F."/>
            <person name="Doudna J."/>
            <person name="Cate J.H.D."/>
            <person name="Banfield J.F."/>
        </authorList>
    </citation>
    <scope>NUCLEOTIDE SEQUENCE</scope>
    <source>
        <strain evidence="6">NC_groundwater_17_Pr7_B-0.1um_64_12</strain>
    </source>
</reference>
<dbReference type="InterPro" id="IPR000811">
    <property type="entry name" value="Glyco_trans_35"/>
</dbReference>
<dbReference type="Pfam" id="PF00343">
    <property type="entry name" value="Phosphorylase"/>
    <property type="match status" value="1"/>
</dbReference>
<evidence type="ECO:0000256" key="1">
    <source>
        <dbReference type="ARBA" id="ARBA00001275"/>
    </source>
</evidence>
<organism evidence="6 7">
    <name type="scientific">Fimbriimonas ginsengisoli</name>
    <dbReference type="NCBI Taxonomy" id="1005039"/>
    <lineage>
        <taxon>Bacteria</taxon>
        <taxon>Bacillati</taxon>
        <taxon>Armatimonadota</taxon>
        <taxon>Fimbriimonadia</taxon>
        <taxon>Fimbriimonadales</taxon>
        <taxon>Fimbriimonadaceae</taxon>
        <taxon>Fimbriimonas</taxon>
    </lineage>
</organism>
<dbReference type="InterPro" id="IPR024517">
    <property type="entry name" value="Glycogen_phosphorylase_DUF3417"/>
</dbReference>
<proteinExistence type="inferred from homology"/>
<keyword evidence="3" id="KW-0021">Allosteric enzyme</keyword>
<protein>
    <submittedName>
        <fullName evidence="6">Alpha-glucan family phosphorylase</fullName>
    </submittedName>
</protein>
<dbReference type="Pfam" id="PF11897">
    <property type="entry name" value="DUF3417"/>
    <property type="match status" value="1"/>
</dbReference>
<dbReference type="Proteomes" id="UP000727962">
    <property type="component" value="Unassembled WGS sequence"/>
</dbReference>
<dbReference type="Gene3D" id="3.40.50.2000">
    <property type="entry name" value="Glycogen Phosphorylase B"/>
    <property type="match status" value="3"/>
</dbReference>
<comment type="caution">
    <text evidence="6">The sequence shown here is derived from an EMBL/GenBank/DDBJ whole genome shotgun (WGS) entry which is preliminary data.</text>
</comment>
<evidence type="ECO:0000313" key="6">
    <source>
        <dbReference type="EMBL" id="MBI1757182.1"/>
    </source>
</evidence>
<dbReference type="AlphaFoldDB" id="A0A931PV28"/>
<dbReference type="GO" id="GO:0030170">
    <property type="term" value="F:pyridoxal phosphate binding"/>
    <property type="evidence" value="ECO:0007669"/>
    <property type="project" value="InterPro"/>
</dbReference>
<feature type="modified residue" description="N6-(pyridoxal phosphate)lysine" evidence="4">
    <location>
        <position position="611"/>
    </location>
</feature>
<evidence type="ECO:0000256" key="4">
    <source>
        <dbReference type="PIRSR" id="PIRSR000460-1"/>
    </source>
</evidence>
<dbReference type="PIRSF" id="PIRSF000460">
    <property type="entry name" value="Pprylas_GlgP"/>
    <property type="match status" value="1"/>
</dbReference>
<sequence length="856" mass="96727">MKHPKFSRSFEVVSELPVPLRPLRVLAMNLRWSWDHDTRDLFRSVDKELWEEVEHNPVELIERLNPERLERLVKDTGFLNRLASCEKALADYMAAPTWFDANYPKRRDSVTIAYFCAEFGLSEALPIYSGGLGVLAGDHLKAASDLGLPLVGVGLLYSRGYFRQRLNHDGWQEEVYPQIDFFGLPLQLVRGADEAPSRISIEMPDRTVTCQIWKAQIGRIPLYLLDSNVLENAPKDQEITDTLYGGDEEMRIRQEMILGIGGMRALSALGIKPTVCHMNEGHSAFLALERIRQFMAETGSDLSTARQVIVSGDVFTTHTPVPAGFDRFTPDLLERYVGPTAKASGFASDQLLKLGRIERDNQGEPFNMAIFAMANSNYVNGVSQLHASVTREMFQARWPGYPEDEVPIVAITNGVHTHTWISHDMAELFDEYLGQDWRRNTGDPEVWRGVESIPDGELWAVRENLRGSLVRFARRRVQRDLERRSMVSADFSVVGGVLDPRILTIGFARRFASYKRATLMLSDRERLLKILLHPERPLQIVVAGKSHPKDDEGKRLIQDLFNFITESGARGRMAFLEDYDMAVARAMVQGVDVWLNNPRRPNEASGTSGMKVVPNGGINCSVLDGWWDEGYSQHVGFAIGERGNTRDDVQQDWIDSRSLYALLENEISPKFYHRVDNGLPTEWIRMVKRSIMELGPRFSTGRMVRDYAERFYMPAATSYEVLRADGLAAARDALGWRDRVQKAWPQVRVVRVTDDGQATSSLGHKVRVRAEVDLGSLQPDEVRVQAVAGRVGPNRDLLRAQAHDLEHQSGDGSVHAFEGVLKLERTGHFGYTVRVLPHHEHVHVPSELSLVCWQPG</sequence>
<dbReference type="GO" id="GO:0008184">
    <property type="term" value="F:glycogen phosphorylase activity"/>
    <property type="evidence" value="ECO:0007669"/>
    <property type="project" value="InterPro"/>
</dbReference>
<dbReference type="EMBL" id="JACOSL010000056">
    <property type="protein sequence ID" value="MBI1757182.1"/>
    <property type="molecule type" value="Genomic_DNA"/>
</dbReference>
<name>A0A931PV28_FIMGI</name>
<dbReference type="InterPro" id="IPR011834">
    <property type="entry name" value="Agluc_phsphrylas"/>
</dbReference>
<evidence type="ECO:0000256" key="2">
    <source>
        <dbReference type="ARBA" id="ARBA00006047"/>
    </source>
</evidence>
<dbReference type="GO" id="GO:0005975">
    <property type="term" value="P:carbohydrate metabolic process"/>
    <property type="evidence" value="ECO:0007669"/>
    <property type="project" value="InterPro"/>
</dbReference>
<dbReference type="PANTHER" id="PTHR42655">
    <property type="entry name" value="GLYCOGEN PHOSPHORYLASE"/>
    <property type="match status" value="1"/>
</dbReference>
<evidence type="ECO:0000256" key="3">
    <source>
        <dbReference type="ARBA" id="ARBA00022533"/>
    </source>
</evidence>